<feature type="transmembrane region" description="Helical" evidence="1">
    <location>
        <begin position="125"/>
        <end position="145"/>
    </location>
</feature>
<evidence type="ECO:0000313" key="3">
    <source>
        <dbReference type="Proteomes" id="UP000814078"/>
    </source>
</evidence>
<keyword evidence="1" id="KW-0472">Membrane</keyword>
<keyword evidence="1" id="KW-0812">Transmembrane</keyword>
<feature type="transmembrane region" description="Helical" evidence="1">
    <location>
        <begin position="20"/>
        <end position="42"/>
    </location>
</feature>
<name>A0ABS9G3R2_9PSED</name>
<dbReference type="RefSeq" id="WP_069672424.1">
    <property type="nucleotide sequence ID" value="NZ_CP093333.1"/>
</dbReference>
<evidence type="ECO:0000256" key="1">
    <source>
        <dbReference type="SAM" id="Phobius"/>
    </source>
</evidence>
<evidence type="ECO:0000313" key="2">
    <source>
        <dbReference type="EMBL" id="MCF5318161.1"/>
    </source>
</evidence>
<feature type="transmembrane region" description="Helical" evidence="1">
    <location>
        <begin position="48"/>
        <end position="69"/>
    </location>
</feature>
<organism evidence="2 3">
    <name type="scientific">Pseudomonas simiae</name>
    <dbReference type="NCBI Taxonomy" id="321846"/>
    <lineage>
        <taxon>Bacteria</taxon>
        <taxon>Pseudomonadati</taxon>
        <taxon>Pseudomonadota</taxon>
        <taxon>Gammaproteobacteria</taxon>
        <taxon>Pseudomonadales</taxon>
        <taxon>Pseudomonadaceae</taxon>
        <taxon>Pseudomonas</taxon>
    </lineage>
</organism>
<sequence>MSDNLPKEKHFVSGFKSGLVDMLSVALGALVATGVILLTYKYSEWMSLVSYLSALVLLLVGMAVSYAGCSRRLSFLIHSSIMAFLCVMLSTDVLKVAASTTLNTVYRDTPLQLVPGFILENSNGVVSWGYIALECVVVLAVMVAYRWFDAVQQARNCLKK</sequence>
<reference evidence="2 3" key="1">
    <citation type="submission" date="2019-11" db="EMBL/GenBank/DDBJ databases">
        <title>Epiphytic Pseudomonas syringae from cherry orchards.</title>
        <authorList>
            <person name="Hulin M.T."/>
        </authorList>
    </citation>
    <scope>NUCLEOTIDE SEQUENCE [LARGE SCALE GENOMIC DNA]</scope>
    <source>
        <strain evidence="2 3">PA-5-11C</strain>
    </source>
</reference>
<keyword evidence="3" id="KW-1185">Reference proteome</keyword>
<gene>
    <name evidence="2" type="ORF">GIW13_07670</name>
</gene>
<protein>
    <submittedName>
        <fullName evidence="2">Uncharacterized protein</fullName>
    </submittedName>
</protein>
<comment type="caution">
    <text evidence="2">The sequence shown here is derived from an EMBL/GenBank/DDBJ whole genome shotgun (WGS) entry which is preliminary data.</text>
</comment>
<accession>A0ABS9G3R2</accession>
<proteinExistence type="predicted"/>
<dbReference type="EMBL" id="WKCM01000009">
    <property type="protein sequence ID" value="MCF5318161.1"/>
    <property type="molecule type" value="Genomic_DNA"/>
</dbReference>
<dbReference type="Proteomes" id="UP000814078">
    <property type="component" value="Unassembled WGS sequence"/>
</dbReference>
<keyword evidence="1" id="KW-1133">Transmembrane helix</keyword>